<feature type="chain" id="PRO_5038594586" evidence="5">
    <location>
        <begin position="24"/>
        <end position="881"/>
    </location>
</feature>
<dbReference type="OrthoDB" id="2078139at2"/>
<dbReference type="Gene3D" id="1.10.1330.10">
    <property type="entry name" value="Dockerin domain"/>
    <property type="match status" value="1"/>
</dbReference>
<dbReference type="CAZy" id="CBM3">
    <property type="family name" value="Carbohydrate-Binding Module Family 3"/>
</dbReference>
<dbReference type="GeneID" id="83157094"/>
<dbReference type="InterPro" id="IPR002105">
    <property type="entry name" value="Dockerin_1_rpt"/>
</dbReference>
<dbReference type="PROSITE" id="PS51172">
    <property type="entry name" value="CBM3"/>
    <property type="match status" value="1"/>
</dbReference>
<dbReference type="HOGENOM" id="CLU_008926_0_2_9"/>
<reference evidence="8" key="1">
    <citation type="submission" date="2010-03" db="EMBL/GenBank/DDBJ databases">
        <title>The genome sequence of Ruminococcus sp. 18P13.</title>
        <authorList>
            <consortium name="metaHIT consortium -- http://www.metahit.eu/"/>
            <person name="Pajon A."/>
            <person name="Turner K."/>
            <person name="Parkhill J."/>
            <person name="Bernalier A."/>
        </authorList>
    </citation>
    <scope>NUCLEOTIDE SEQUENCE [LARGE SCALE GENOMIC DNA]</scope>
    <source>
        <strain evidence="8">Type strain: 18P13</strain>
    </source>
</reference>
<dbReference type="SUPFAM" id="SSF63446">
    <property type="entry name" value="Type I dockerin domain"/>
    <property type="match status" value="1"/>
</dbReference>
<evidence type="ECO:0000259" key="6">
    <source>
        <dbReference type="PROSITE" id="PS51172"/>
    </source>
</evidence>
<dbReference type="InterPro" id="IPR036966">
    <property type="entry name" value="CBM3_sf"/>
</dbReference>
<dbReference type="Pfam" id="PF00942">
    <property type="entry name" value="CBM_3"/>
    <property type="match status" value="1"/>
</dbReference>
<dbReference type="Gene3D" id="1.50.10.10">
    <property type="match status" value="1"/>
</dbReference>
<protein>
    <submittedName>
        <fullName evidence="8">Glycosyl hydrolase family 9</fullName>
    </submittedName>
</protein>
<dbReference type="GO" id="GO:0004553">
    <property type="term" value="F:hydrolase activity, hydrolyzing O-glycosyl compounds"/>
    <property type="evidence" value="ECO:0007669"/>
    <property type="project" value="InterPro"/>
</dbReference>
<dbReference type="Proteomes" id="UP000007054">
    <property type="component" value="Chromosome"/>
</dbReference>
<dbReference type="KEGG" id="rch:RUM_08690"/>
<evidence type="ECO:0000256" key="3">
    <source>
        <dbReference type="ARBA" id="ARBA00023295"/>
    </source>
</evidence>
<dbReference type="CAZy" id="GH9">
    <property type="family name" value="Glycoside Hydrolase Family 9"/>
</dbReference>
<evidence type="ECO:0000256" key="1">
    <source>
        <dbReference type="ARBA" id="ARBA00022801"/>
    </source>
</evidence>
<dbReference type="InterPro" id="IPR036439">
    <property type="entry name" value="Dockerin_dom_sf"/>
</dbReference>
<evidence type="ECO:0000256" key="2">
    <source>
        <dbReference type="ARBA" id="ARBA00023277"/>
    </source>
</evidence>
<dbReference type="GO" id="GO:0000272">
    <property type="term" value="P:polysaccharide catabolic process"/>
    <property type="evidence" value="ECO:0007669"/>
    <property type="project" value="UniProtKB-KW"/>
</dbReference>
<keyword evidence="9" id="KW-1185">Reference proteome</keyword>
<dbReference type="STRING" id="213810.RUM_08690"/>
<dbReference type="EMBL" id="FP929052">
    <property type="protein sequence ID" value="CBL17047.1"/>
    <property type="molecule type" value="Genomic_DNA"/>
</dbReference>
<dbReference type="RefSeq" id="WP_015557954.1">
    <property type="nucleotide sequence ID" value="NC_021039.1"/>
</dbReference>
<dbReference type="InterPro" id="IPR008965">
    <property type="entry name" value="CBM2/CBM3_carb-bd_dom_sf"/>
</dbReference>
<keyword evidence="2" id="KW-0119">Carbohydrate metabolism</keyword>
<dbReference type="PANTHER" id="PTHR22298">
    <property type="entry name" value="ENDO-1,4-BETA-GLUCANASE"/>
    <property type="match status" value="1"/>
</dbReference>
<keyword evidence="4" id="KW-0624">Polysaccharide degradation</keyword>
<dbReference type="AlphaFoldDB" id="D4LBQ2"/>
<keyword evidence="5" id="KW-0732">Signal</keyword>
<dbReference type="InterPro" id="IPR001956">
    <property type="entry name" value="CBM3"/>
</dbReference>
<organism evidence="8 9">
    <name type="scientific">Ruminococcus champanellensis (strain DSM 18848 / JCM 17042 / KCTC 15320 / 18P13)</name>
    <dbReference type="NCBI Taxonomy" id="213810"/>
    <lineage>
        <taxon>Bacteria</taxon>
        <taxon>Bacillati</taxon>
        <taxon>Bacillota</taxon>
        <taxon>Clostridia</taxon>
        <taxon>Eubacteriales</taxon>
        <taxon>Oscillospiraceae</taxon>
        <taxon>Ruminococcus</taxon>
    </lineage>
</organism>
<dbReference type="SUPFAM" id="SSF49384">
    <property type="entry name" value="Carbohydrate-binding domain"/>
    <property type="match status" value="1"/>
</dbReference>
<dbReference type="InterPro" id="IPR016134">
    <property type="entry name" value="Dockerin_dom"/>
</dbReference>
<sequence>MKVKLSKQVLVAACSLCTAAAMAATTVMPVFADAGEKPPEVTEEERVFPDPDSFSYDDVEINFAKALQYSLYFYDANKCGPGITGGNLEWRGDCHVEDATIPLKPMGEDFKGTNLSQEFIDEHKDLLDPDGDGLIDCSGGMHDAGDHVKFCLPGSYAASTVGWGYYEFRDAYVKTGTQEHVEDILHWFNDFYMKSTYLDENGEVVAYCYQVGEGNIDHNYWIAPELQNENLLDFARPAYFATTETPASDMCAGTAASLAINYLNFKDTEPEYAAESLQKAIALYDFAVKTHTETEGLKVTSLGYDGGFYTSSYDYDELAWAAVWLYECTGEWDYIDDIIHVDETVTGDMGAHPYTGYLKRIIADTGNCWQNIWVHCWDTVWGGVFAKLAPITNISRDWYIFRWNLEYWSGMNEQDAAAAPTKAEKNNVTMAASVPAVTSHKDFGLDDQIWNTKITAEEIADLPTKDGAFLAKTPAGFSMLNEYGSARYDAAAQLCACVYAKETGDNTFVDWAEGQMEYIMGKNPMNRPYIVGYSPTAASHPHHRAAHGSKTLNMDDPQTQTHVLWGALVGGPDASDWHRDITKDYIYNEVAVDYNAAFVGACAGLYNFCGTEDMKPQSNFPPSEASMKGDIVEYKLKASIGQEDNMATQVLVEIDNSSFLPPHYLKETKVRYYFSIAELLKNGQTLDDLTVRMDYDAMKSNTDGKHEVTYNVVQYNDKGDCYIELTWTGYEFYGTMQFQFALMAQVQNEEYTFIWDPTNDYSRSGLSTCDELGVTLAEALTEYDLITMYVDGEHVWGKAPADAQEDETLYGDVDCNGTVEIADVVLLSRYVAQDKDAKAVTAQGLLNADCVKDGTVDMEDITAIARYLAHLIEASQLGKAS</sequence>
<accession>D4LBQ2</accession>
<dbReference type="CDD" id="cd14256">
    <property type="entry name" value="Dockerin_I"/>
    <property type="match status" value="1"/>
</dbReference>
<dbReference type="GO" id="GO:0030248">
    <property type="term" value="F:cellulose binding"/>
    <property type="evidence" value="ECO:0007669"/>
    <property type="project" value="InterPro"/>
</dbReference>
<evidence type="ECO:0000259" key="7">
    <source>
        <dbReference type="PROSITE" id="PS51766"/>
    </source>
</evidence>
<dbReference type="Gene3D" id="2.60.40.710">
    <property type="entry name" value="Endoglucanase-like"/>
    <property type="match status" value="1"/>
</dbReference>
<evidence type="ECO:0000313" key="9">
    <source>
        <dbReference type="Proteomes" id="UP000007054"/>
    </source>
</evidence>
<dbReference type="InterPro" id="IPR008928">
    <property type="entry name" value="6-hairpin_glycosidase_sf"/>
</dbReference>
<name>D4LBQ2_RUMC1</name>
<dbReference type="InterPro" id="IPR012341">
    <property type="entry name" value="6hp_glycosidase-like_sf"/>
</dbReference>
<dbReference type="Pfam" id="PF00404">
    <property type="entry name" value="Dockerin_1"/>
    <property type="match status" value="1"/>
</dbReference>
<proteinExistence type="predicted"/>
<gene>
    <name evidence="8" type="ordered locus">RUM_08690</name>
</gene>
<feature type="domain" description="Dockerin" evidence="7">
    <location>
        <begin position="806"/>
        <end position="877"/>
    </location>
</feature>
<feature type="signal peptide" evidence="5">
    <location>
        <begin position="1"/>
        <end position="23"/>
    </location>
</feature>
<dbReference type="PROSITE" id="PS51766">
    <property type="entry name" value="DOCKERIN"/>
    <property type="match status" value="1"/>
</dbReference>
<keyword evidence="1 8" id="KW-0378">Hydrolase</keyword>
<dbReference type="PATRIC" id="fig|213810.4.peg.782"/>
<dbReference type="BioCyc" id="RCHA213810:RUM_RS11995-MONOMER"/>
<reference evidence="8" key="2">
    <citation type="submission" date="2010-03" db="EMBL/GenBank/DDBJ databases">
        <authorList>
            <person name="Pajon A."/>
        </authorList>
    </citation>
    <scope>NUCLEOTIDE SEQUENCE</scope>
    <source>
        <strain evidence="8">Type strain: 18P13</strain>
    </source>
</reference>
<dbReference type="Pfam" id="PF00759">
    <property type="entry name" value="Glyco_hydro_9"/>
    <property type="match status" value="1"/>
</dbReference>
<dbReference type="InterPro" id="IPR001701">
    <property type="entry name" value="Glyco_hydro_9"/>
</dbReference>
<feature type="domain" description="CBM3" evidence="6">
    <location>
        <begin position="629"/>
        <end position="801"/>
    </location>
</feature>
<keyword evidence="3" id="KW-0326">Glycosidase</keyword>
<evidence type="ECO:0000256" key="5">
    <source>
        <dbReference type="SAM" id="SignalP"/>
    </source>
</evidence>
<dbReference type="SUPFAM" id="SSF48208">
    <property type="entry name" value="Six-hairpin glycosidases"/>
    <property type="match status" value="1"/>
</dbReference>
<evidence type="ECO:0000256" key="4">
    <source>
        <dbReference type="ARBA" id="ARBA00023326"/>
    </source>
</evidence>
<evidence type="ECO:0000313" key="8">
    <source>
        <dbReference type="EMBL" id="CBL17047.1"/>
    </source>
</evidence>